<evidence type="ECO:0000313" key="3">
    <source>
        <dbReference type="Proteomes" id="UP000239785"/>
    </source>
</evidence>
<evidence type="ECO:0000313" key="2">
    <source>
        <dbReference type="EMBL" id="PPE06224.1"/>
    </source>
</evidence>
<dbReference type="AlphaFoldDB" id="A0A2S5RFW7"/>
<protein>
    <submittedName>
        <fullName evidence="2">Uncharacterized protein</fullName>
    </submittedName>
</protein>
<accession>A0A2S5RFW7</accession>
<sequence>MGFERKEFKGYEKKFDDKKGFGNRNGGNRGFGNRDGGNRGFGGRDKKPDGMSNGRIDNFEKPLLLLLKEISEKLDILIKDKQDAE</sequence>
<feature type="region of interest" description="Disordered" evidence="1">
    <location>
        <begin position="15"/>
        <end position="55"/>
    </location>
</feature>
<evidence type="ECO:0000256" key="1">
    <source>
        <dbReference type="SAM" id="MobiDB-lite"/>
    </source>
</evidence>
<name>A0A2S5RFW7_9MOLU</name>
<dbReference type="RefSeq" id="WP_104208066.1">
    <property type="nucleotide sequence ID" value="NZ_PHNF01000002.1"/>
</dbReference>
<organism evidence="2 3">
    <name type="scientific">Mesoplasma corruscae</name>
    <dbReference type="NCBI Taxonomy" id="216874"/>
    <lineage>
        <taxon>Bacteria</taxon>
        <taxon>Bacillati</taxon>
        <taxon>Mycoplasmatota</taxon>
        <taxon>Mollicutes</taxon>
        <taxon>Entomoplasmatales</taxon>
        <taxon>Entomoplasmataceae</taxon>
        <taxon>Mesoplasma</taxon>
    </lineage>
</organism>
<gene>
    <name evidence="2" type="ORF">MCORR_v1c05280</name>
</gene>
<dbReference type="EMBL" id="PHNF01000002">
    <property type="protein sequence ID" value="PPE06224.1"/>
    <property type="molecule type" value="Genomic_DNA"/>
</dbReference>
<proteinExistence type="predicted"/>
<feature type="compositionally biased region" description="Gly residues" evidence="1">
    <location>
        <begin position="23"/>
        <end position="41"/>
    </location>
</feature>
<keyword evidence="3" id="KW-1185">Reference proteome</keyword>
<comment type="caution">
    <text evidence="2">The sequence shown here is derived from an EMBL/GenBank/DDBJ whole genome shotgun (WGS) entry which is preliminary data.</text>
</comment>
<dbReference type="Proteomes" id="UP000239785">
    <property type="component" value="Unassembled WGS sequence"/>
</dbReference>
<reference evidence="2 3" key="1">
    <citation type="submission" date="2017-11" db="EMBL/GenBank/DDBJ databases">
        <title>Genome sequence of Mesoplasma corruscae ELCA-2 (ATCC 49579).</title>
        <authorList>
            <person name="Lo W.-S."/>
            <person name="Kuo C.-H."/>
        </authorList>
    </citation>
    <scope>NUCLEOTIDE SEQUENCE [LARGE SCALE GENOMIC DNA]</scope>
    <source>
        <strain evidence="2 3">ELCA-2</strain>
    </source>
</reference>